<protein>
    <submittedName>
        <fullName evidence="2">(diamondback moth) hypothetical protein</fullName>
    </submittedName>
</protein>
<feature type="transmembrane region" description="Helical" evidence="1">
    <location>
        <begin position="6"/>
        <end position="28"/>
    </location>
</feature>
<evidence type="ECO:0000313" key="3">
    <source>
        <dbReference type="Proteomes" id="UP000653454"/>
    </source>
</evidence>
<sequence>MPDTLSLTTGVSLGLLAGIVSGVCYIFANGLNKPRPDSADGRQYHIRLHRTEGRQTQFVTRIANRC</sequence>
<accession>A0A8S4FUW2</accession>
<dbReference type="AlphaFoldDB" id="A0A8S4FUW2"/>
<comment type="caution">
    <text evidence="2">The sequence shown here is derived from an EMBL/GenBank/DDBJ whole genome shotgun (WGS) entry which is preliminary data.</text>
</comment>
<organism evidence="2 3">
    <name type="scientific">Plutella xylostella</name>
    <name type="common">Diamondback moth</name>
    <name type="synonym">Plutella maculipennis</name>
    <dbReference type="NCBI Taxonomy" id="51655"/>
    <lineage>
        <taxon>Eukaryota</taxon>
        <taxon>Metazoa</taxon>
        <taxon>Ecdysozoa</taxon>
        <taxon>Arthropoda</taxon>
        <taxon>Hexapoda</taxon>
        <taxon>Insecta</taxon>
        <taxon>Pterygota</taxon>
        <taxon>Neoptera</taxon>
        <taxon>Endopterygota</taxon>
        <taxon>Lepidoptera</taxon>
        <taxon>Glossata</taxon>
        <taxon>Ditrysia</taxon>
        <taxon>Yponomeutoidea</taxon>
        <taxon>Plutellidae</taxon>
        <taxon>Plutella</taxon>
    </lineage>
</organism>
<gene>
    <name evidence="2" type="ORF">PLXY2_LOCUS10757</name>
</gene>
<dbReference type="EMBL" id="CAJHNJ030000049">
    <property type="protein sequence ID" value="CAG9132445.1"/>
    <property type="molecule type" value="Genomic_DNA"/>
</dbReference>
<proteinExistence type="predicted"/>
<keyword evidence="3" id="KW-1185">Reference proteome</keyword>
<evidence type="ECO:0000313" key="2">
    <source>
        <dbReference type="EMBL" id="CAG9132445.1"/>
    </source>
</evidence>
<keyword evidence="1" id="KW-0472">Membrane</keyword>
<keyword evidence="1" id="KW-1133">Transmembrane helix</keyword>
<dbReference type="Proteomes" id="UP000653454">
    <property type="component" value="Unassembled WGS sequence"/>
</dbReference>
<reference evidence="2" key="1">
    <citation type="submission" date="2020-11" db="EMBL/GenBank/DDBJ databases">
        <authorList>
            <person name="Whiteford S."/>
        </authorList>
    </citation>
    <scope>NUCLEOTIDE SEQUENCE</scope>
</reference>
<keyword evidence="1" id="KW-0812">Transmembrane</keyword>
<name>A0A8S4FUW2_PLUXY</name>
<evidence type="ECO:0000256" key="1">
    <source>
        <dbReference type="SAM" id="Phobius"/>
    </source>
</evidence>